<dbReference type="HOGENOM" id="CLU_907947_0_0_11"/>
<name>A0A023X3L6_RUBRA</name>
<evidence type="ECO:0000313" key="2">
    <source>
        <dbReference type="EMBL" id="MDX5894358.1"/>
    </source>
</evidence>
<dbReference type="InterPro" id="IPR007814">
    <property type="entry name" value="PaaA_PaaC"/>
</dbReference>
<dbReference type="PANTHER" id="PTHR30458">
    <property type="entry name" value="PHENYLACETIC ACID DEGRADATION PROTEIN PAA"/>
    <property type="match status" value="1"/>
</dbReference>
<dbReference type="STRING" id="42256.RradSPS_1670"/>
<organism evidence="1 3">
    <name type="scientific">Rubrobacter radiotolerans</name>
    <name type="common">Arthrobacter radiotolerans</name>
    <dbReference type="NCBI Taxonomy" id="42256"/>
    <lineage>
        <taxon>Bacteria</taxon>
        <taxon>Bacillati</taxon>
        <taxon>Actinomycetota</taxon>
        <taxon>Rubrobacteria</taxon>
        <taxon>Rubrobacterales</taxon>
        <taxon>Rubrobacteraceae</taxon>
        <taxon>Rubrobacter</taxon>
    </lineage>
</organism>
<dbReference type="SUPFAM" id="SSF47240">
    <property type="entry name" value="Ferritin-like"/>
    <property type="match status" value="1"/>
</dbReference>
<sequence>MSTTAVTEEILLDRIKSGRLIEDSSQATERYIEGLKRTLIVSADTELISAPAYMNATKDFSTLPSVNNYITVMGIVQDELGHAHIAYRMLRDLGVDTEELVYERKAHQFKYPYAFDVPLESFTELVVGNGFYDRAGFTLLSDIHHNCSYGPWKRALVKVDREENFHLRHGEKWMKVFSKDPEKKKELQRAVDWMFMLTLEWFGLPDGMKKHNEQIEYGYKGSTNDQLRQTWMSHTVPLAESLGLDVPAHYDEEEQKYVIDAPFPAHFDAEEKRWDFDRGEASWDDVLKRWKARGPKNEEYVDHLQRGYKELYAKEAV</sequence>
<gene>
    <name evidence="1" type="ORF">RradSPS_1670</name>
    <name evidence="2" type="ORF">SIL72_10005</name>
</gene>
<dbReference type="Pfam" id="PF05138">
    <property type="entry name" value="PaaA_PaaC"/>
    <property type="match status" value="1"/>
</dbReference>
<evidence type="ECO:0000313" key="1">
    <source>
        <dbReference type="EMBL" id="AHY46953.1"/>
    </source>
</evidence>
<dbReference type="Gene3D" id="1.20.1260.10">
    <property type="match status" value="1"/>
</dbReference>
<dbReference type="PANTHER" id="PTHR30458:SF0">
    <property type="entry name" value="1,2-PHENYLACETYL-COA EPOXIDASE, SUBUNIT C"/>
    <property type="match status" value="1"/>
</dbReference>
<dbReference type="GO" id="GO:0005829">
    <property type="term" value="C:cytosol"/>
    <property type="evidence" value="ECO:0007669"/>
    <property type="project" value="TreeGrafter"/>
</dbReference>
<dbReference type="OrthoDB" id="5292502at2"/>
<reference evidence="2" key="2">
    <citation type="submission" date="2023-11" db="EMBL/GenBank/DDBJ databases">
        <title>MicrobeMod: A computational toolkit for identifying prokaryotic methylation and restriction-modification with nanopore sequencing.</title>
        <authorList>
            <person name="Crits-Christoph A."/>
            <person name="Kang S.C."/>
            <person name="Lee H."/>
            <person name="Ostrov N."/>
        </authorList>
    </citation>
    <scope>NUCLEOTIDE SEQUENCE</scope>
    <source>
        <strain evidence="2">ATCC 51242</strain>
    </source>
</reference>
<dbReference type="KEGG" id="rrd:RradSPS_1670"/>
<dbReference type="eggNOG" id="COG3396">
    <property type="taxonomic scope" value="Bacteria"/>
</dbReference>
<dbReference type="EMBL" id="JAWXXX010000001">
    <property type="protein sequence ID" value="MDX5894358.1"/>
    <property type="molecule type" value="Genomic_DNA"/>
</dbReference>
<dbReference type="AlphaFoldDB" id="A0A023X3L6"/>
<dbReference type="EMBL" id="CP007514">
    <property type="protein sequence ID" value="AHY46953.1"/>
    <property type="molecule type" value="Genomic_DNA"/>
</dbReference>
<reference evidence="1 3" key="1">
    <citation type="submission" date="2014-03" db="EMBL/GenBank/DDBJ databases">
        <title>Complete genome sequence of the Radio-Resistant Rubrobacter radiotolerans RSPS-4.</title>
        <authorList>
            <person name="Egas C.C."/>
            <person name="Barroso C.C."/>
            <person name="Froufe H.J.C."/>
            <person name="Pacheco J.J."/>
            <person name="Albuquerque L.L."/>
            <person name="da Costa M.M.S."/>
        </authorList>
    </citation>
    <scope>NUCLEOTIDE SEQUENCE [LARGE SCALE GENOMIC DNA]</scope>
    <source>
        <strain evidence="1 3">RSPS-4</strain>
    </source>
</reference>
<dbReference type="PATRIC" id="fig|42256.3.peg.1690"/>
<dbReference type="Proteomes" id="UP000025229">
    <property type="component" value="Chromosome"/>
</dbReference>
<proteinExistence type="predicted"/>
<keyword evidence="3" id="KW-1185">Reference proteome</keyword>
<dbReference type="InterPro" id="IPR009078">
    <property type="entry name" value="Ferritin-like_SF"/>
</dbReference>
<dbReference type="RefSeq" id="WP_038681935.1">
    <property type="nucleotide sequence ID" value="NZ_CP007514.1"/>
</dbReference>
<dbReference type="GO" id="GO:0010124">
    <property type="term" value="P:phenylacetate catabolic process"/>
    <property type="evidence" value="ECO:0007669"/>
    <property type="project" value="InterPro"/>
</dbReference>
<evidence type="ECO:0000313" key="3">
    <source>
        <dbReference type="Proteomes" id="UP000025229"/>
    </source>
</evidence>
<dbReference type="InterPro" id="IPR052703">
    <property type="entry name" value="Aromatic_CoA_ox/epox"/>
</dbReference>
<protein>
    <submittedName>
        <fullName evidence="2">Phenylacetic acid catabolic protein</fullName>
    </submittedName>
</protein>
<accession>A0A023X3L6</accession>
<dbReference type="Proteomes" id="UP001281130">
    <property type="component" value="Unassembled WGS sequence"/>
</dbReference>
<dbReference type="InterPro" id="IPR012347">
    <property type="entry name" value="Ferritin-like"/>
</dbReference>